<protein>
    <submittedName>
        <fullName evidence="2">Cation efflux system protein</fullName>
    </submittedName>
</protein>
<dbReference type="AlphaFoldDB" id="A0A377B0I0"/>
<organism evidence="2 3">
    <name type="scientific">Escherichia coli</name>
    <dbReference type="NCBI Taxonomy" id="562"/>
    <lineage>
        <taxon>Bacteria</taxon>
        <taxon>Pseudomonadati</taxon>
        <taxon>Pseudomonadota</taxon>
        <taxon>Gammaproteobacteria</taxon>
        <taxon>Enterobacterales</taxon>
        <taxon>Enterobacteriaceae</taxon>
        <taxon>Escherichia</taxon>
    </lineage>
</organism>
<evidence type="ECO:0000313" key="2">
    <source>
        <dbReference type="EMBL" id="STL42532.1"/>
    </source>
</evidence>
<name>A0A377B0I0_ECOLX</name>
<keyword evidence="1" id="KW-0732">Signal</keyword>
<dbReference type="Proteomes" id="UP000254052">
    <property type="component" value="Unassembled WGS sequence"/>
</dbReference>
<evidence type="ECO:0000313" key="3">
    <source>
        <dbReference type="Proteomes" id="UP000254052"/>
    </source>
</evidence>
<feature type="signal peptide" evidence="1">
    <location>
        <begin position="1"/>
        <end position="22"/>
    </location>
</feature>
<accession>A0A377B0I0</accession>
<dbReference type="EMBL" id="UGED01000007">
    <property type="protein sequence ID" value="STL42532.1"/>
    <property type="molecule type" value="Genomic_DNA"/>
</dbReference>
<feature type="chain" id="PRO_5016647240" evidence="1">
    <location>
        <begin position="23"/>
        <end position="82"/>
    </location>
</feature>
<evidence type="ECO:0000256" key="1">
    <source>
        <dbReference type="SAM" id="SignalP"/>
    </source>
</evidence>
<sequence length="82" mass="9066">MKKALQVAMFSLFTVIGFNAQANEHHHETMSEAQPQVISATGVVKGIDLESKKITIHHDPIAAVNWPGDDHALYHHPADENE</sequence>
<dbReference type="InterPro" id="IPR021647">
    <property type="entry name" value="CusF_Ec"/>
</dbReference>
<reference evidence="2 3" key="1">
    <citation type="submission" date="2018-06" db="EMBL/GenBank/DDBJ databases">
        <authorList>
            <consortium name="Pathogen Informatics"/>
            <person name="Doyle S."/>
        </authorList>
    </citation>
    <scope>NUCLEOTIDE SEQUENCE [LARGE SCALE GENOMIC DNA]</scope>
    <source>
        <strain evidence="2 3">NCTC9962</strain>
    </source>
</reference>
<proteinExistence type="predicted"/>
<dbReference type="InterPro" id="IPR042230">
    <property type="entry name" value="CusF_sf"/>
</dbReference>
<gene>
    <name evidence="2" type="primary">cusF_1</name>
    <name evidence="2" type="ORF">NCTC9962_02856</name>
</gene>
<dbReference type="Gene3D" id="2.40.50.320">
    <property type="entry name" value="Copper binding periplasmic protein CusF"/>
    <property type="match status" value="1"/>
</dbReference>
<dbReference type="Pfam" id="PF11604">
    <property type="entry name" value="CusF_Ec"/>
    <property type="match status" value="1"/>
</dbReference>